<protein>
    <recommendedName>
        <fullName evidence="7">Reverse transcriptase domain-containing protein</fullName>
    </recommendedName>
</protein>
<evidence type="ECO:0000313" key="5">
    <source>
        <dbReference type="Proteomes" id="UP000434957"/>
    </source>
</evidence>
<dbReference type="Proteomes" id="UP000435112">
    <property type="component" value="Unassembled WGS sequence"/>
</dbReference>
<evidence type="ECO:0000313" key="1">
    <source>
        <dbReference type="EMBL" id="KAE9016061.1"/>
    </source>
</evidence>
<comment type="caution">
    <text evidence="3">The sequence shown here is derived from an EMBL/GenBank/DDBJ whole genome shotgun (WGS) entry which is preliminary data.</text>
</comment>
<keyword evidence="5" id="KW-1185">Reference proteome</keyword>
<name>A0A6A4FAI8_9STRA</name>
<dbReference type="EMBL" id="QXFU01000925">
    <property type="protein sequence ID" value="KAE9016061.1"/>
    <property type="molecule type" value="Genomic_DNA"/>
</dbReference>
<dbReference type="Proteomes" id="UP000429607">
    <property type="component" value="Unassembled WGS sequence"/>
</dbReference>
<dbReference type="EMBL" id="QXFV01000403">
    <property type="protein sequence ID" value="KAE9038621.1"/>
    <property type="molecule type" value="Genomic_DNA"/>
</dbReference>
<dbReference type="Proteomes" id="UP000434957">
    <property type="component" value="Unassembled WGS sequence"/>
</dbReference>
<dbReference type="AlphaFoldDB" id="A0A6A4FAI8"/>
<evidence type="ECO:0000313" key="4">
    <source>
        <dbReference type="Proteomes" id="UP000429607"/>
    </source>
</evidence>
<dbReference type="EMBL" id="QXFT01000437">
    <property type="protein sequence ID" value="KAE9343991.1"/>
    <property type="molecule type" value="Genomic_DNA"/>
</dbReference>
<gene>
    <name evidence="2" type="ORF">PR001_g7881</name>
    <name evidence="1" type="ORF">PR002_g13757</name>
    <name evidence="3" type="ORF">PR003_g8694</name>
</gene>
<organism evidence="3 5">
    <name type="scientific">Phytophthora rubi</name>
    <dbReference type="NCBI Taxonomy" id="129364"/>
    <lineage>
        <taxon>Eukaryota</taxon>
        <taxon>Sar</taxon>
        <taxon>Stramenopiles</taxon>
        <taxon>Oomycota</taxon>
        <taxon>Peronosporomycetes</taxon>
        <taxon>Peronosporales</taxon>
        <taxon>Peronosporaceae</taxon>
        <taxon>Phytophthora</taxon>
    </lineage>
</organism>
<sequence>MKNHGSASRHLNGVLKAILKGQDAGQYLVLDDKVLHIWKNIQISPLGAVTKKDCDPEEDIRLIHDRRGTSTNDMSKTELSPDIEYKHIAAIARRIIACRTAHKGVLVNIMKGDVKGAFRHLMVASEHVHWMAATIPELGVLVVDMSALFGWTSTPAFYGAFGGAITWLVSRECPASMDTCSYDQDHFFAYEWVNDHVLVEPDPDNGLRLANEALRLAMLAILGPASINEEKFSAWETKLQVLGLEFDTKACTISMPTEKIAKALGRVQALQYSRTQHGHNFSNYWAAYGMYARVSVPPSRPTSAFTLHAYGPTGMEKFCRRAGSQ</sequence>
<dbReference type="OrthoDB" id="92483at2759"/>
<evidence type="ECO:0008006" key="7">
    <source>
        <dbReference type="Google" id="ProtNLM"/>
    </source>
</evidence>
<evidence type="ECO:0000313" key="3">
    <source>
        <dbReference type="EMBL" id="KAE9343991.1"/>
    </source>
</evidence>
<proteinExistence type="predicted"/>
<evidence type="ECO:0000313" key="2">
    <source>
        <dbReference type="EMBL" id="KAE9038621.1"/>
    </source>
</evidence>
<evidence type="ECO:0000313" key="6">
    <source>
        <dbReference type="Proteomes" id="UP000435112"/>
    </source>
</evidence>
<accession>A0A6A4FAI8</accession>
<reference evidence="3 5" key="1">
    <citation type="submission" date="2018-08" db="EMBL/GenBank/DDBJ databases">
        <title>Genomic investigation of the strawberry pathogen Phytophthora fragariae indicates pathogenicity is determined by transcriptional variation in three key races.</title>
        <authorList>
            <person name="Adams T.M."/>
            <person name="Armitage A.D."/>
            <person name="Sobczyk M.K."/>
            <person name="Bates H.J."/>
            <person name="Dunwell J.M."/>
            <person name="Nellist C.F."/>
            <person name="Harrison R.J."/>
        </authorList>
    </citation>
    <scope>NUCLEOTIDE SEQUENCE [LARGE SCALE GENOMIC DNA]</scope>
    <source>
        <strain evidence="2 4">SCRP249</strain>
        <strain evidence="1 6">SCRP324</strain>
        <strain evidence="3 5">SCRP333</strain>
    </source>
</reference>